<dbReference type="AlphaFoldDB" id="A0A679JV08"/>
<dbReference type="RefSeq" id="WP_339159849.1">
    <property type="nucleotide sequence ID" value="NZ_LR743510.1"/>
</dbReference>
<accession>A0A679JV08</accession>
<name>A0A679JV08_9HYPH</name>
<organism evidence="1">
    <name type="scientific">Methylobacterium bullatum</name>
    <dbReference type="NCBI Taxonomy" id="570505"/>
    <lineage>
        <taxon>Bacteria</taxon>
        <taxon>Pseudomonadati</taxon>
        <taxon>Pseudomonadota</taxon>
        <taxon>Alphaproteobacteria</taxon>
        <taxon>Hyphomicrobiales</taxon>
        <taxon>Methylobacteriaceae</taxon>
        <taxon>Methylobacterium</taxon>
    </lineage>
</organism>
<protein>
    <submittedName>
        <fullName evidence="1">Uncharacterized protein</fullName>
    </submittedName>
</protein>
<evidence type="ECO:0000313" key="1">
    <source>
        <dbReference type="EMBL" id="CAA2138764.1"/>
    </source>
</evidence>
<sequence length="86" mass="9790">MSIPDRELEHSPLGGPITRDGHTVTVHIYRFASTEDEWTLEVVGWDSSHIVWDETFESDLDAYEAFERVLAEDGIRSFSEDKPAGH</sequence>
<proteinExistence type="predicted"/>
<gene>
    <name evidence="1" type="ORF">MBLL_01304</name>
</gene>
<keyword evidence="1" id="KW-0614">Plasmid</keyword>
<geneLocation type="plasmid" evidence="1">
    <name>1</name>
</geneLocation>
<reference evidence="1" key="1">
    <citation type="submission" date="2019-12" db="EMBL/GenBank/DDBJ databases">
        <authorList>
            <person name="Cremers G."/>
        </authorList>
    </citation>
    <scope>NUCLEOTIDE SEQUENCE</scope>
    <source>
        <strain evidence="1">Mbul2</strain>
        <plasmid evidence="1">1</plasmid>
    </source>
</reference>
<dbReference type="EMBL" id="LR743510">
    <property type="protein sequence ID" value="CAA2138764.1"/>
    <property type="molecule type" value="Genomic_DNA"/>
</dbReference>